<protein>
    <submittedName>
        <fullName evidence="3">Uncharacterized protein LOC118768034</fullName>
    </submittedName>
</protein>
<proteinExistence type="predicted"/>
<dbReference type="Gene3D" id="3.80.10.10">
    <property type="entry name" value="Ribonuclease Inhibitor"/>
    <property type="match status" value="1"/>
</dbReference>
<dbReference type="KEGG" id="osn:118768034"/>
<dbReference type="Proteomes" id="UP000515154">
    <property type="component" value="Linkage group LG2"/>
</dbReference>
<dbReference type="AlphaFoldDB" id="A0A7E6FS20"/>
<dbReference type="RefSeq" id="XP_036369652.1">
    <property type="nucleotide sequence ID" value="XM_036513759.1"/>
</dbReference>
<gene>
    <name evidence="3" type="primary">LOC118768034</name>
</gene>
<feature type="chain" id="PRO_5028970247" evidence="1">
    <location>
        <begin position="27"/>
        <end position="122"/>
    </location>
</feature>
<accession>A0A7E6FS20</accession>
<evidence type="ECO:0000313" key="3">
    <source>
        <dbReference type="RefSeq" id="XP_036369652.1"/>
    </source>
</evidence>
<organism evidence="2 3">
    <name type="scientific">Octopus sinensis</name>
    <name type="common">East Asian common octopus</name>
    <dbReference type="NCBI Taxonomy" id="2607531"/>
    <lineage>
        <taxon>Eukaryota</taxon>
        <taxon>Metazoa</taxon>
        <taxon>Spiralia</taxon>
        <taxon>Lophotrochozoa</taxon>
        <taxon>Mollusca</taxon>
        <taxon>Cephalopoda</taxon>
        <taxon>Coleoidea</taxon>
        <taxon>Octopodiformes</taxon>
        <taxon>Octopoda</taxon>
        <taxon>Incirrata</taxon>
        <taxon>Octopodidae</taxon>
        <taxon>Octopus</taxon>
    </lineage>
</organism>
<evidence type="ECO:0000256" key="1">
    <source>
        <dbReference type="SAM" id="SignalP"/>
    </source>
</evidence>
<keyword evidence="1" id="KW-0732">Signal</keyword>
<reference evidence="3" key="1">
    <citation type="submission" date="2025-08" db="UniProtKB">
        <authorList>
            <consortium name="RefSeq"/>
        </authorList>
    </citation>
    <scope>IDENTIFICATION</scope>
</reference>
<keyword evidence="2" id="KW-1185">Reference proteome</keyword>
<sequence length="122" mass="14218">MLSQIIPFRLTFVLILYTRFLLESHAVSTICKTCSCNGFPMRVNCQNRGLISVPQMIPLNVISFDLRHNDNMACGCHLPAFVDYKKQEYSRYMNVYGSCLNDQNRLTDILQYSQCENYKLFQ</sequence>
<name>A0A7E6FS20_9MOLL</name>
<feature type="signal peptide" evidence="1">
    <location>
        <begin position="1"/>
        <end position="26"/>
    </location>
</feature>
<dbReference type="InterPro" id="IPR032675">
    <property type="entry name" value="LRR_dom_sf"/>
</dbReference>
<evidence type="ECO:0000313" key="2">
    <source>
        <dbReference type="Proteomes" id="UP000515154"/>
    </source>
</evidence>